<dbReference type="EMBL" id="PSNW01000001">
    <property type="protein sequence ID" value="PPE75756.1"/>
    <property type="molecule type" value="Genomic_DNA"/>
</dbReference>
<dbReference type="PANTHER" id="PTHR35399">
    <property type="entry name" value="SLR8030 PROTEIN"/>
    <property type="match status" value="1"/>
</dbReference>
<dbReference type="Proteomes" id="UP000238220">
    <property type="component" value="Unassembled WGS sequence"/>
</dbReference>
<dbReference type="InterPro" id="IPR008557">
    <property type="entry name" value="PhoX"/>
</dbReference>
<sequence length="705" mass="75704">MSQASSNDPTAFADILAHRLSRRRVLAGSAAVAGLFTLSGCGRSDPYDRRADALQKLGFQAVPKSKDDLVHVPPGYRAQVLYALGDPIREGQAAYGNQGAETDFGQRSGDHHDGMYFFGLSTGGGWDPAISERGILCLNHENITDAYLHPAGPSRDENGVRPAEEVRREMEAHGVSVIAIRRRVDGGYELDRSSPLNRRVTLLTPMELDGPAAGDAMLATKLSQGGTRAFGTLNNCANGHTPWGTYLTCEENWNTYFHRGADEPQRSAAENTALARYALAPDSQGDNYRGWNTVAGDITERFDCSAAGASADDDFRNEPNLFGWIVEIDPFDPASTPRKHTAMGRFSHEGCVPAPVRAGQPVVFYMGDDSRFEYVYKFVSDLPYDPSLQGLAGSAHLASGTLYVARFDADGSGRWLPLRHGENGLTADSEVYPFQSQADVLVHARLAADAVGATRMDRPEWTAVDPVTGEVYLTLTNNSRRTPDDVDAANPRSYTDGFTNADGSTTENKGNVNGHIIRWRERGDDPAATSFHWDVYLFGAESGAPASVNLSGLTDDNDLSSPDGLWFDPAGLLWIETDDAAYLDHSNCMLLAAVPGTQGDGGAVTVDNGGQSKVVTLRGRRATPDNLRRFLVGPMEAEITGLAMTPDRRALFVNIQHPGENGETASPSSHWPAASGDATAAGAAGSRPRSATIVITREDGGEIAV</sequence>
<keyword evidence="3" id="KW-1185">Reference proteome</keyword>
<evidence type="ECO:0000313" key="3">
    <source>
        <dbReference type="Proteomes" id="UP000238220"/>
    </source>
</evidence>
<dbReference type="InterPro" id="IPR006311">
    <property type="entry name" value="TAT_signal"/>
</dbReference>
<evidence type="ECO:0000313" key="2">
    <source>
        <dbReference type="EMBL" id="PPE75756.1"/>
    </source>
</evidence>
<accession>A0A2S5TL89</accession>
<evidence type="ECO:0000256" key="1">
    <source>
        <dbReference type="SAM" id="MobiDB-lite"/>
    </source>
</evidence>
<organism evidence="2 3">
    <name type="scientific">Solimonas fluminis</name>
    <dbReference type="NCBI Taxonomy" id="2086571"/>
    <lineage>
        <taxon>Bacteria</taxon>
        <taxon>Pseudomonadati</taxon>
        <taxon>Pseudomonadota</taxon>
        <taxon>Gammaproteobacteria</taxon>
        <taxon>Nevskiales</taxon>
        <taxon>Nevskiaceae</taxon>
        <taxon>Solimonas</taxon>
    </lineage>
</organism>
<dbReference type="RefSeq" id="WP_104228722.1">
    <property type="nucleotide sequence ID" value="NZ_PSNW01000001.1"/>
</dbReference>
<reference evidence="2 3" key="1">
    <citation type="submission" date="2018-02" db="EMBL/GenBank/DDBJ databases">
        <title>Genome sequencing of Solimonas sp. HR-BB.</title>
        <authorList>
            <person name="Lee Y."/>
            <person name="Jeon C.O."/>
        </authorList>
    </citation>
    <scope>NUCLEOTIDE SEQUENCE [LARGE SCALE GENOMIC DNA]</scope>
    <source>
        <strain evidence="2 3">HR-BB</strain>
    </source>
</reference>
<protein>
    <submittedName>
        <fullName evidence="2">PhoX family phosphatase</fullName>
    </submittedName>
</protein>
<feature type="region of interest" description="Disordered" evidence="1">
    <location>
        <begin position="478"/>
        <end position="509"/>
    </location>
</feature>
<feature type="compositionally biased region" description="Low complexity" evidence="1">
    <location>
        <begin position="672"/>
        <end position="690"/>
    </location>
</feature>
<feature type="compositionally biased region" description="Polar residues" evidence="1">
    <location>
        <begin position="492"/>
        <end position="509"/>
    </location>
</feature>
<proteinExistence type="predicted"/>
<name>A0A2S5TL89_9GAMM</name>
<dbReference type="OrthoDB" id="9801383at2"/>
<feature type="region of interest" description="Disordered" evidence="1">
    <location>
        <begin position="658"/>
        <end position="690"/>
    </location>
</feature>
<dbReference type="PROSITE" id="PS51318">
    <property type="entry name" value="TAT"/>
    <property type="match status" value="1"/>
</dbReference>
<dbReference type="PANTHER" id="PTHR35399:SF2">
    <property type="entry name" value="DUF839 DOMAIN-CONTAINING PROTEIN"/>
    <property type="match status" value="1"/>
</dbReference>
<comment type="caution">
    <text evidence="2">The sequence shown here is derived from an EMBL/GenBank/DDBJ whole genome shotgun (WGS) entry which is preliminary data.</text>
</comment>
<dbReference type="Pfam" id="PF05787">
    <property type="entry name" value="PhoX"/>
    <property type="match status" value="1"/>
</dbReference>
<dbReference type="AlphaFoldDB" id="A0A2S5TL89"/>
<gene>
    <name evidence="2" type="ORF">C3942_02355</name>
</gene>